<organism evidence="1 2">
    <name type="scientific">Spirosoma utsteinense</name>
    <dbReference type="NCBI Taxonomy" id="2585773"/>
    <lineage>
        <taxon>Bacteria</taxon>
        <taxon>Pseudomonadati</taxon>
        <taxon>Bacteroidota</taxon>
        <taxon>Cytophagia</taxon>
        <taxon>Cytophagales</taxon>
        <taxon>Cytophagaceae</taxon>
        <taxon>Spirosoma</taxon>
    </lineage>
</organism>
<dbReference type="InterPro" id="IPR027417">
    <property type="entry name" value="P-loop_NTPase"/>
</dbReference>
<protein>
    <recommendedName>
        <fullName evidence="3">Sulfotransferase family protein</fullName>
    </recommendedName>
</protein>
<reference evidence="1 2" key="1">
    <citation type="submission" date="2019-06" db="EMBL/GenBank/DDBJ databases">
        <title>Spirosoma utsteinense sp. nov. isolated from Antarctic ice-free soils.</title>
        <authorList>
            <person name="Tahon G."/>
        </authorList>
    </citation>
    <scope>NUCLEOTIDE SEQUENCE [LARGE SCALE GENOMIC DNA]</scope>
    <source>
        <strain evidence="1 2">LMG 31447</strain>
    </source>
</reference>
<accession>A0ABR6WE40</accession>
<evidence type="ECO:0008006" key="3">
    <source>
        <dbReference type="Google" id="ProtNLM"/>
    </source>
</evidence>
<sequence length="321" mass="35981">MATRTESYPLQHWIPYKLRTTNGQPDCRWLYLGDHPMTAPFFDDTQQRCLSHPYNSSPYASVSSLDGLIEMAQAVPAVAPTAFIFHVSRCGSTLLGQLLSLLTNAVVLSEVPILDALLRLPTPVDSGLPSPADQAFVAALQLLSQQRTGREAAVFIKTDSWHLLQYGTLRRLYPKTPFILLYRSPDEVLRSQRNRRGMQAIPGLIPPAFFGFTTDPNAPVDLDAYMAMVLERYFEVLLMIAKQDSNCLLIDYQADGMVMMNQLIRFLDLTPDADVYAAMAERCGYHGKYPGQLFGKEPVVSECPEYLQPAMTLYHQLNALL</sequence>
<dbReference type="RefSeq" id="WP_186740591.1">
    <property type="nucleotide sequence ID" value="NZ_VFIA01000041.1"/>
</dbReference>
<evidence type="ECO:0000313" key="1">
    <source>
        <dbReference type="EMBL" id="MBC3794275.1"/>
    </source>
</evidence>
<evidence type="ECO:0000313" key="2">
    <source>
        <dbReference type="Proteomes" id="UP000700732"/>
    </source>
</evidence>
<dbReference type="Proteomes" id="UP000700732">
    <property type="component" value="Unassembled WGS sequence"/>
</dbReference>
<keyword evidence="2" id="KW-1185">Reference proteome</keyword>
<dbReference type="Gene3D" id="3.40.50.300">
    <property type="entry name" value="P-loop containing nucleotide triphosphate hydrolases"/>
    <property type="match status" value="1"/>
</dbReference>
<comment type="caution">
    <text evidence="1">The sequence shown here is derived from an EMBL/GenBank/DDBJ whole genome shotgun (WGS) entry which is preliminary data.</text>
</comment>
<dbReference type="SUPFAM" id="SSF52540">
    <property type="entry name" value="P-loop containing nucleoside triphosphate hydrolases"/>
    <property type="match status" value="1"/>
</dbReference>
<dbReference type="EMBL" id="VFIA01000041">
    <property type="protein sequence ID" value="MBC3794275.1"/>
    <property type="molecule type" value="Genomic_DNA"/>
</dbReference>
<proteinExistence type="predicted"/>
<gene>
    <name evidence="1" type="ORF">FH603_4802</name>
</gene>
<name>A0ABR6WE40_9BACT</name>